<organism evidence="3 4">
    <name type="scientific">Pseudomonas antarctica</name>
    <dbReference type="NCBI Taxonomy" id="219572"/>
    <lineage>
        <taxon>Bacteria</taxon>
        <taxon>Pseudomonadati</taxon>
        <taxon>Pseudomonadota</taxon>
        <taxon>Gammaproteobacteria</taxon>
        <taxon>Pseudomonadales</taxon>
        <taxon>Pseudomonadaceae</taxon>
        <taxon>Pseudomonas</taxon>
    </lineage>
</organism>
<accession>A0A1H0CJ20</accession>
<keyword evidence="1" id="KW-0472">Membrane</keyword>
<proteinExistence type="predicted"/>
<dbReference type="InterPro" id="IPR008523">
    <property type="entry name" value="DUF805"/>
</dbReference>
<gene>
    <name evidence="2" type="ORF">PSAN_52250</name>
    <name evidence="3" type="ORF">SAMN04490179_4901</name>
</gene>
<evidence type="ECO:0000313" key="2">
    <source>
        <dbReference type="EMBL" id="KAF2406000.1"/>
    </source>
</evidence>
<dbReference type="Proteomes" id="UP000182470">
    <property type="component" value="Chromosome I"/>
</dbReference>
<name>A0A1H0CJ20_9PSED</name>
<reference evidence="3 4" key="2">
    <citation type="submission" date="2016-10" db="EMBL/GenBank/DDBJ databases">
        <authorList>
            <person name="de Groot N.N."/>
        </authorList>
    </citation>
    <scope>NUCLEOTIDE SEQUENCE [LARGE SCALE GENOMIC DNA]</scope>
    <source>
        <strain evidence="3 4">BS2772</strain>
    </source>
</reference>
<dbReference type="EMBL" id="LT629704">
    <property type="protein sequence ID" value="SDN57865.1"/>
    <property type="molecule type" value="Genomic_DNA"/>
</dbReference>
<keyword evidence="5" id="KW-1185">Reference proteome</keyword>
<sequence>MNWCLDAPKKSFVFEGRSSRSAFWYFQLVDNVITGVFIARRWWFFEDSIKTALGIGLGYLLLTLPARVTLLCRRLTDNGISQVNSFWTLLPFVGSLFWVGFGLYPGAKEQPASRSVGTSRTAE</sequence>
<dbReference type="Pfam" id="PF05656">
    <property type="entry name" value="DUF805"/>
    <property type="match status" value="1"/>
</dbReference>
<dbReference type="RefSeq" id="WP_083359376.1">
    <property type="nucleotide sequence ID" value="NZ_JBJGXR010000011.1"/>
</dbReference>
<dbReference type="AlphaFoldDB" id="A0A1H0CJ20"/>
<dbReference type="EMBL" id="JXDI01000004">
    <property type="protein sequence ID" value="KAF2406000.1"/>
    <property type="molecule type" value="Genomic_DNA"/>
</dbReference>
<keyword evidence="1" id="KW-0812">Transmembrane</keyword>
<feature type="transmembrane region" description="Helical" evidence="1">
    <location>
        <begin position="85"/>
        <end position="104"/>
    </location>
</feature>
<evidence type="ECO:0000313" key="3">
    <source>
        <dbReference type="EMBL" id="SDN57865.1"/>
    </source>
</evidence>
<keyword evidence="1" id="KW-1133">Transmembrane helix</keyword>
<evidence type="ECO:0000313" key="5">
    <source>
        <dbReference type="Proteomes" id="UP000748067"/>
    </source>
</evidence>
<feature type="transmembrane region" description="Helical" evidence="1">
    <location>
        <begin position="51"/>
        <end position="70"/>
    </location>
</feature>
<evidence type="ECO:0000256" key="1">
    <source>
        <dbReference type="SAM" id="Phobius"/>
    </source>
</evidence>
<dbReference type="OrthoDB" id="9812349at2"/>
<reference evidence="2 5" key="1">
    <citation type="submission" date="2015-01" db="EMBL/GenBank/DDBJ databases">
        <title>Genome Sequence of Pseudomonas antarctica CMS 35.</title>
        <authorList>
            <person name="Voget S."/>
            <person name="Chow J."/>
            <person name="Daniel R."/>
            <person name="Streit W."/>
        </authorList>
    </citation>
    <scope>NUCLEOTIDE SEQUENCE [LARGE SCALE GENOMIC DNA]</scope>
    <source>
        <strain evidence="2 5">CMS 35</strain>
    </source>
</reference>
<feature type="transmembrane region" description="Helical" evidence="1">
    <location>
        <begin position="22"/>
        <end position="39"/>
    </location>
</feature>
<protein>
    <submittedName>
        <fullName evidence="3">Uncharacterized membrane protein YhaH, DUF805 family</fullName>
    </submittedName>
</protein>
<dbReference type="GO" id="GO:0016020">
    <property type="term" value="C:membrane"/>
    <property type="evidence" value="ECO:0007669"/>
    <property type="project" value="InterPro"/>
</dbReference>
<dbReference type="Proteomes" id="UP000748067">
    <property type="component" value="Unassembled WGS sequence"/>
</dbReference>
<evidence type="ECO:0000313" key="4">
    <source>
        <dbReference type="Proteomes" id="UP000182470"/>
    </source>
</evidence>